<organism evidence="4 5">
    <name type="scientific">Simiaoa sunii</name>
    <dbReference type="NCBI Taxonomy" id="2763672"/>
    <lineage>
        <taxon>Bacteria</taxon>
        <taxon>Bacillati</taxon>
        <taxon>Bacillota</taxon>
        <taxon>Clostridia</taxon>
        <taxon>Lachnospirales</taxon>
        <taxon>Lachnospiraceae</taxon>
        <taxon>Simiaoa</taxon>
    </lineage>
</organism>
<feature type="region of interest" description="Disordered" evidence="1">
    <location>
        <begin position="474"/>
        <end position="493"/>
    </location>
</feature>
<gene>
    <name evidence="4" type="ORF">H9Q77_08415</name>
</gene>
<dbReference type="EMBL" id="CP060633">
    <property type="protein sequence ID" value="QNM01166.1"/>
    <property type="molecule type" value="Genomic_DNA"/>
</dbReference>
<dbReference type="KEGG" id="ssun:H9Q77_08415"/>
<dbReference type="AlphaFoldDB" id="A0A7G9FRI4"/>
<proteinExistence type="predicted"/>
<evidence type="ECO:0000259" key="3">
    <source>
        <dbReference type="Pfam" id="PF26018"/>
    </source>
</evidence>
<evidence type="ECO:0000313" key="4">
    <source>
        <dbReference type="EMBL" id="QNM01166.1"/>
    </source>
</evidence>
<sequence length="493" mass="55591">MAERQNKVKKYRKPLNLNIGMLIFGAIFIYVIICVIMYFQTDHIVRYEVTEGSLATNNIYKGIAIRKEEVVSTDTAGYVNFYAREGERVAKGDTVYIVDETGRLSQELEDASLGENTLSNQELSEFRNEIVNFMHGYDDVTYESTYDFKYSLKNTVLKLANVNMLQSIKNENGGSTANIVNFCYAPTTGIVAYWTDGYEGLTVEGVTEAVFDHKDYEKKQMLGNELMAVGDPVYKLSTDENWSVVIPIDAERGAQIQQEDYVKVRFLKNQYESWGQAKLFTGSDGNTFLSLTFTNSMVTFVSDRFLDIELILNDETGLKIPNSSIVEKEFFLIDEDFVSMDENTGTQGVIRQCYLENGNISSEFVETDAYSYDETEGVYYMDTSVLKAGDVLYKTDSQDTYTVSKRATLIGVYNVNKGYADFKQINILYQNDEYSIVRANTTYGLNVYDYIVLDGSAVSDDQIITNIKKTGTNKDTTVSGDDMAPENSPVPEG</sequence>
<keyword evidence="2" id="KW-0472">Membrane</keyword>
<accession>A0A7G9FRI4</accession>
<evidence type="ECO:0000256" key="1">
    <source>
        <dbReference type="SAM" id="MobiDB-lite"/>
    </source>
</evidence>
<dbReference type="Proteomes" id="UP000515981">
    <property type="component" value="Chromosome"/>
</dbReference>
<feature type="domain" description="RND related barrel-sandwich hybrid" evidence="3">
    <location>
        <begin position="68"/>
        <end position="201"/>
    </location>
</feature>
<name>A0A7G9FRI4_9FIRM</name>
<dbReference type="InterPro" id="IPR058709">
    <property type="entry name" value="BSH_RND-rel"/>
</dbReference>
<reference evidence="4 5" key="1">
    <citation type="submission" date="2020-08" db="EMBL/GenBank/DDBJ databases">
        <authorList>
            <person name="Liu C."/>
            <person name="Sun Q."/>
        </authorList>
    </citation>
    <scope>NUCLEOTIDE SEQUENCE [LARGE SCALE GENOMIC DNA]</scope>
    <source>
        <strain evidence="4 5">NSJ-8</strain>
    </source>
</reference>
<protein>
    <recommendedName>
        <fullName evidence="3">RND related barrel-sandwich hybrid domain-containing protein</fullName>
    </recommendedName>
</protein>
<evidence type="ECO:0000256" key="2">
    <source>
        <dbReference type="SAM" id="Phobius"/>
    </source>
</evidence>
<evidence type="ECO:0000313" key="5">
    <source>
        <dbReference type="Proteomes" id="UP000515981"/>
    </source>
</evidence>
<keyword evidence="5" id="KW-1185">Reference proteome</keyword>
<dbReference type="Pfam" id="PF26018">
    <property type="entry name" value="BSH_RND_rel"/>
    <property type="match status" value="1"/>
</dbReference>
<dbReference type="RefSeq" id="WP_249325145.1">
    <property type="nucleotide sequence ID" value="NZ_CP060633.1"/>
</dbReference>
<keyword evidence="2" id="KW-1133">Transmembrane helix</keyword>
<feature type="transmembrane region" description="Helical" evidence="2">
    <location>
        <begin position="21"/>
        <end position="39"/>
    </location>
</feature>
<keyword evidence="2" id="KW-0812">Transmembrane</keyword>